<keyword evidence="3" id="KW-1185">Reference proteome</keyword>
<evidence type="ECO:0000256" key="1">
    <source>
        <dbReference type="SAM" id="Phobius"/>
    </source>
</evidence>
<keyword evidence="1" id="KW-0812">Transmembrane</keyword>
<dbReference type="AlphaFoldDB" id="A0A840J8Q0"/>
<feature type="transmembrane region" description="Helical" evidence="1">
    <location>
        <begin position="39"/>
        <end position="58"/>
    </location>
</feature>
<accession>A0A840J8Q0</accession>
<protein>
    <submittedName>
        <fullName evidence="2">Uncharacterized protein</fullName>
    </submittedName>
</protein>
<keyword evidence="1" id="KW-1133">Transmembrane helix</keyword>
<organism evidence="2 3">
    <name type="scientific">Amycolatopsis jiangsuensis</name>
    <dbReference type="NCBI Taxonomy" id="1181879"/>
    <lineage>
        <taxon>Bacteria</taxon>
        <taxon>Bacillati</taxon>
        <taxon>Actinomycetota</taxon>
        <taxon>Actinomycetes</taxon>
        <taxon>Pseudonocardiales</taxon>
        <taxon>Pseudonocardiaceae</taxon>
        <taxon>Amycolatopsis</taxon>
    </lineage>
</organism>
<dbReference type="RefSeq" id="WP_184784255.1">
    <property type="nucleotide sequence ID" value="NZ_JACHMG010000001.1"/>
</dbReference>
<comment type="caution">
    <text evidence="2">The sequence shown here is derived from an EMBL/GenBank/DDBJ whole genome shotgun (WGS) entry which is preliminary data.</text>
</comment>
<gene>
    <name evidence="2" type="ORF">BJY18_007277</name>
</gene>
<dbReference type="EMBL" id="JACHMG010000001">
    <property type="protein sequence ID" value="MBB4689792.1"/>
    <property type="molecule type" value="Genomic_DNA"/>
</dbReference>
<name>A0A840J8Q0_9PSEU</name>
<evidence type="ECO:0000313" key="3">
    <source>
        <dbReference type="Proteomes" id="UP000581769"/>
    </source>
</evidence>
<dbReference type="Proteomes" id="UP000581769">
    <property type="component" value="Unassembled WGS sequence"/>
</dbReference>
<evidence type="ECO:0000313" key="2">
    <source>
        <dbReference type="EMBL" id="MBB4689792.1"/>
    </source>
</evidence>
<reference evidence="2 3" key="1">
    <citation type="submission" date="2020-08" db="EMBL/GenBank/DDBJ databases">
        <title>Sequencing the genomes of 1000 actinobacteria strains.</title>
        <authorList>
            <person name="Klenk H.-P."/>
        </authorList>
    </citation>
    <scope>NUCLEOTIDE SEQUENCE [LARGE SCALE GENOMIC DNA]</scope>
    <source>
        <strain evidence="2 3">DSM 45859</strain>
    </source>
</reference>
<sequence length="98" mass="10727">MPNRMWVGWSGFAASAAFVVVQATYLVIVGTQLIRPAAWDLSIALLVLSGVTTISLSAQNRIVRALVRRIDLVERRSIMRAAGGDADDDPRPPLRIVR</sequence>
<proteinExistence type="predicted"/>
<keyword evidence="1" id="KW-0472">Membrane</keyword>